<dbReference type="EMBL" id="MZ234016">
    <property type="protein sequence ID" value="QZI79130.1"/>
    <property type="molecule type" value="Genomic_DNA"/>
</dbReference>
<name>A0AAE8C4D9_9CAUD</name>
<sequence>MTPMQITLMDGFLQGNIDLDSCRDSYTYYGIATVCDGDSKTADEVDESECDHNPQDEIIVCDKCGTVKL</sequence>
<proteinExistence type="predicted"/>
<keyword evidence="2" id="KW-1185">Reference proteome</keyword>
<evidence type="ECO:0000313" key="1">
    <source>
        <dbReference type="EMBL" id="QZI79130.1"/>
    </source>
</evidence>
<evidence type="ECO:0000313" key="2">
    <source>
        <dbReference type="Proteomes" id="UP000827179"/>
    </source>
</evidence>
<dbReference type="Proteomes" id="UP000827179">
    <property type="component" value="Segment"/>
</dbReference>
<accession>A0AAE8C4D9</accession>
<gene>
    <name evidence="1" type="ORF">101114BS4_070</name>
</gene>
<organism evidence="1 2">
    <name type="scientific">Escherichia phage vB_EcoS-101114BS4</name>
    <dbReference type="NCBI Taxonomy" id="2865793"/>
    <lineage>
        <taxon>Viruses</taxon>
        <taxon>Duplodnaviria</taxon>
        <taxon>Heunggongvirae</taxon>
        <taxon>Uroviricota</taxon>
        <taxon>Caudoviricetes</taxon>
        <taxon>Dhillonvirus</taxon>
        <taxon>Dhillonvirus dv 101114BS4</taxon>
    </lineage>
</organism>
<protein>
    <submittedName>
        <fullName evidence="1">Uncharacterized protein</fullName>
    </submittedName>
</protein>
<reference evidence="1 2" key="1">
    <citation type="submission" date="2021-05" db="EMBL/GenBank/DDBJ databases">
        <title>Naturally bred epsilon2 phages have an improved host range and effectivity in uropathogenic E. coli over their ancestor phages.</title>
        <authorList>
            <person name="Saez D."/>
            <person name="Loose M."/>
            <person name="Mutti M."/>
            <person name="Visram Z."/>
            <person name="Hitzenhammer E."/>
            <person name="Dippel D."/>
            <person name="Tisakova L."/>
            <person name="Schertler S."/>
            <person name="Wittmann J."/>
            <person name="Corsini L."/>
            <person name="Wagenlehner F."/>
        </authorList>
    </citation>
    <scope>NUCLEOTIDE SEQUENCE [LARGE SCALE GENOMIC DNA]</scope>
</reference>